<organism evidence="2 3">
    <name type="scientific">Hebeloma cylindrosporum</name>
    <dbReference type="NCBI Taxonomy" id="76867"/>
    <lineage>
        <taxon>Eukaryota</taxon>
        <taxon>Fungi</taxon>
        <taxon>Dikarya</taxon>
        <taxon>Basidiomycota</taxon>
        <taxon>Agaricomycotina</taxon>
        <taxon>Agaricomycetes</taxon>
        <taxon>Agaricomycetidae</taxon>
        <taxon>Agaricales</taxon>
        <taxon>Agaricineae</taxon>
        <taxon>Hymenogastraceae</taxon>
        <taxon>Hebeloma</taxon>
    </lineage>
</organism>
<proteinExistence type="predicted"/>
<gene>
    <name evidence="2" type="ORF">M413DRAFT_191517</name>
</gene>
<protein>
    <submittedName>
        <fullName evidence="2">Uncharacterized protein</fullName>
    </submittedName>
</protein>
<evidence type="ECO:0000256" key="1">
    <source>
        <dbReference type="SAM" id="MobiDB-lite"/>
    </source>
</evidence>
<evidence type="ECO:0000313" key="2">
    <source>
        <dbReference type="EMBL" id="KIM39455.1"/>
    </source>
</evidence>
<keyword evidence="3" id="KW-1185">Reference proteome</keyword>
<dbReference type="EMBL" id="KN831785">
    <property type="protein sequence ID" value="KIM39455.1"/>
    <property type="molecule type" value="Genomic_DNA"/>
</dbReference>
<reference evidence="2 3" key="1">
    <citation type="submission" date="2014-04" db="EMBL/GenBank/DDBJ databases">
        <authorList>
            <consortium name="DOE Joint Genome Institute"/>
            <person name="Kuo A."/>
            <person name="Gay G."/>
            <person name="Dore J."/>
            <person name="Kohler A."/>
            <person name="Nagy L.G."/>
            <person name="Floudas D."/>
            <person name="Copeland A."/>
            <person name="Barry K.W."/>
            <person name="Cichocki N."/>
            <person name="Veneault-Fourrey C."/>
            <person name="LaButti K."/>
            <person name="Lindquist E.A."/>
            <person name="Lipzen A."/>
            <person name="Lundell T."/>
            <person name="Morin E."/>
            <person name="Murat C."/>
            <person name="Sun H."/>
            <person name="Tunlid A."/>
            <person name="Henrissat B."/>
            <person name="Grigoriev I.V."/>
            <person name="Hibbett D.S."/>
            <person name="Martin F."/>
            <person name="Nordberg H.P."/>
            <person name="Cantor M.N."/>
            <person name="Hua S.X."/>
        </authorList>
    </citation>
    <scope>NUCLEOTIDE SEQUENCE [LARGE SCALE GENOMIC DNA]</scope>
    <source>
        <strain evidence="3">h7</strain>
    </source>
</reference>
<reference evidence="3" key="2">
    <citation type="submission" date="2015-01" db="EMBL/GenBank/DDBJ databases">
        <title>Evolutionary Origins and Diversification of the Mycorrhizal Mutualists.</title>
        <authorList>
            <consortium name="DOE Joint Genome Institute"/>
            <consortium name="Mycorrhizal Genomics Consortium"/>
            <person name="Kohler A."/>
            <person name="Kuo A."/>
            <person name="Nagy L.G."/>
            <person name="Floudas D."/>
            <person name="Copeland A."/>
            <person name="Barry K.W."/>
            <person name="Cichocki N."/>
            <person name="Veneault-Fourrey C."/>
            <person name="LaButti K."/>
            <person name="Lindquist E.A."/>
            <person name="Lipzen A."/>
            <person name="Lundell T."/>
            <person name="Morin E."/>
            <person name="Murat C."/>
            <person name="Riley R."/>
            <person name="Ohm R."/>
            <person name="Sun H."/>
            <person name="Tunlid A."/>
            <person name="Henrissat B."/>
            <person name="Grigoriev I.V."/>
            <person name="Hibbett D.S."/>
            <person name="Martin F."/>
        </authorList>
    </citation>
    <scope>NUCLEOTIDE SEQUENCE [LARGE SCALE GENOMIC DNA]</scope>
    <source>
        <strain evidence="3">h7</strain>
    </source>
</reference>
<accession>A0A0C3BRX7</accession>
<dbReference type="Proteomes" id="UP000053424">
    <property type="component" value="Unassembled WGS sequence"/>
</dbReference>
<dbReference type="OrthoDB" id="3067864at2759"/>
<sequence length="263" mass="30406">MDSFQKSLAVKENLQLGADIKSASPYFQPSAVALPPSLASQPSNDGLLNMAKVLQLRLEQHEAQWKKDAKEIEAQRKKDAEEIESQRKKDVEEIEARRKRDAEEIEARWKKDCEEIEARWKKDCEEAEARWKEDQEDRMEPLSDLQLRIREMNLDVERFRQERIEKDKATQRRLDSLAHDLEAISDFLSWGDDAGLDRIKRINLLHHARASLATHLALVPADNPSFASAQFQEALGRSSSTQERQQRLFEVWAACPEKGRATF</sequence>
<dbReference type="AlphaFoldDB" id="A0A0C3BRX7"/>
<evidence type="ECO:0000313" key="3">
    <source>
        <dbReference type="Proteomes" id="UP000053424"/>
    </source>
</evidence>
<name>A0A0C3BRX7_HEBCY</name>
<feature type="region of interest" description="Disordered" evidence="1">
    <location>
        <begin position="66"/>
        <end position="97"/>
    </location>
</feature>
<dbReference type="HOGENOM" id="CLU_1057904_0_0_1"/>